<feature type="transmembrane region" description="Helical" evidence="8">
    <location>
        <begin position="423"/>
        <end position="447"/>
    </location>
</feature>
<dbReference type="InterPro" id="IPR049278">
    <property type="entry name" value="MS_channel_C"/>
</dbReference>
<dbReference type="InterPro" id="IPR006685">
    <property type="entry name" value="MscS_channel_2nd"/>
</dbReference>
<dbReference type="InterPro" id="IPR011066">
    <property type="entry name" value="MscS_channel_C_sf"/>
</dbReference>
<feature type="compositionally biased region" description="Acidic residues" evidence="7">
    <location>
        <begin position="775"/>
        <end position="785"/>
    </location>
</feature>
<keyword evidence="6 8" id="KW-0472">Membrane</keyword>
<proteinExistence type="inferred from homology"/>
<evidence type="ECO:0000256" key="2">
    <source>
        <dbReference type="ARBA" id="ARBA00008017"/>
    </source>
</evidence>
<evidence type="ECO:0000256" key="4">
    <source>
        <dbReference type="ARBA" id="ARBA00022692"/>
    </source>
</evidence>
<feature type="domain" description="Moderate conductance mechanosensitive channel YbiO-like transmembrane helix 1" evidence="13">
    <location>
        <begin position="380"/>
        <end position="458"/>
    </location>
</feature>
<dbReference type="SUPFAM" id="SSF50182">
    <property type="entry name" value="Sm-like ribonucleoproteins"/>
    <property type="match status" value="1"/>
</dbReference>
<dbReference type="PANTHER" id="PTHR30460">
    <property type="entry name" value="MODERATE CONDUCTANCE MECHANOSENSITIVE CHANNEL YBIO"/>
    <property type="match status" value="1"/>
</dbReference>
<protein>
    <submittedName>
        <fullName evidence="14">Small conductance mechanosensitive channel</fullName>
    </submittedName>
</protein>
<dbReference type="Pfam" id="PF21088">
    <property type="entry name" value="MS_channel_1st"/>
    <property type="match status" value="1"/>
</dbReference>
<dbReference type="GO" id="GO:0008381">
    <property type="term" value="F:mechanosensitive monoatomic ion channel activity"/>
    <property type="evidence" value="ECO:0007669"/>
    <property type="project" value="InterPro"/>
</dbReference>
<accession>A0A1T4TBB8</accession>
<feature type="transmembrane region" description="Helical" evidence="8">
    <location>
        <begin position="189"/>
        <end position="208"/>
    </location>
</feature>
<keyword evidence="4 8" id="KW-0812">Transmembrane</keyword>
<evidence type="ECO:0000256" key="9">
    <source>
        <dbReference type="SAM" id="SignalP"/>
    </source>
</evidence>
<keyword evidence="9" id="KW-0732">Signal</keyword>
<feature type="transmembrane region" description="Helical" evidence="8">
    <location>
        <begin position="300"/>
        <end position="318"/>
    </location>
</feature>
<dbReference type="Gene3D" id="1.10.287.1260">
    <property type="match status" value="1"/>
</dbReference>
<feature type="transmembrane region" description="Helical" evidence="8">
    <location>
        <begin position="380"/>
        <end position="402"/>
    </location>
</feature>
<evidence type="ECO:0000256" key="3">
    <source>
        <dbReference type="ARBA" id="ARBA00022475"/>
    </source>
</evidence>
<keyword evidence="15" id="KW-1185">Reference proteome</keyword>
<dbReference type="Gene3D" id="3.30.70.100">
    <property type="match status" value="1"/>
</dbReference>
<feature type="transmembrane region" description="Helical" evidence="8">
    <location>
        <begin position="467"/>
        <end position="492"/>
    </location>
</feature>
<dbReference type="InterPro" id="IPR011014">
    <property type="entry name" value="MscS_channel_TM-2"/>
</dbReference>
<dbReference type="Pfam" id="PF25392">
    <property type="entry name" value="MS_channel_TM1"/>
    <property type="match status" value="1"/>
</dbReference>
<dbReference type="EMBL" id="FUXL01000023">
    <property type="protein sequence ID" value="SKA37631.1"/>
    <property type="molecule type" value="Genomic_DNA"/>
</dbReference>
<dbReference type="InterPro" id="IPR057485">
    <property type="entry name" value="YbiO-like_TM1"/>
</dbReference>
<feature type="domain" description="Mechanosensitive ion channel MscS" evidence="10">
    <location>
        <begin position="560"/>
        <end position="623"/>
    </location>
</feature>
<dbReference type="SUPFAM" id="SSF82861">
    <property type="entry name" value="Mechanosensitive channel protein MscS (YggB), transmembrane region"/>
    <property type="match status" value="1"/>
</dbReference>
<feature type="transmembrane region" description="Helical" evidence="8">
    <location>
        <begin position="539"/>
        <end position="556"/>
    </location>
</feature>
<feature type="transmembrane region" description="Helical" evidence="8">
    <location>
        <begin position="350"/>
        <end position="368"/>
    </location>
</feature>
<feature type="region of interest" description="Disordered" evidence="7">
    <location>
        <begin position="729"/>
        <end position="785"/>
    </location>
</feature>
<feature type="signal peptide" evidence="9">
    <location>
        <begin position="1"/>
        <end position="30"/>
    </location>
</feature>
<name>A0A1T4TBB8_9HYPH</name>
<evidence type="ECO:0000256" key="6">
    <source>
        <dbReference type="ARBA" id="ARBA00023136"/>
    </source>
</evidence>
<feature type="transmembrane region" description="Helical" evidence="8">
    <location>
        <begin position="513"/>
        <end position="533"/>
    </location>
</feature>
<keyword evidence="3" id="KW-1003">Cell membrane</keyword>
<feature type="chain" id="PRO_5012007082" evidence="9">
    <location>
        <begin position="31"/>
        <end position="785"/>
    </location>
</feature>
<feature type="domain" description="Mechanosensitive ion channel transmembrane helices 2/3" evidence="12">
    <location>
        <begin position="519"/>
        <end position="558"/>
    </location>
</feature>
<dbReference type="PANTHER" id="PTHR30460:SF0">
    <property type="entry name" value="MODERATE CONDUCTANCE MECHANOSENSITIVE CHANNEL YBIO"/>
    <property type="match status" value="1"/>
</dbReference>
<evidence type="ECO:0000256" key="5">
    <source>
        <dbReference type="ARBA" id="ARBA00022989"/>
    </source>
</evidence>
<dbReference type="InterPro" id="IPR010920">
    <property type="entry name" value="LSM_dom_sf"/>
</dbReference>
<evidence type="ECO:0000259" key="12">
    <source>
        <dbReference type="Pfam" id="PF21088"/>
    </source>
</evidence>
<evidence type="ECO:0000256" key="8">
    <source>
        <dbReference type="SAM" id="Phobius"/>
    </source>
</evidence>
<evidence type="ECO:0000256" key="1">
    <source>
        <dbReference type="ARBA" id="ARBA00004651"/>
    </source>
</evidence>
<feature type="compositionally biased region" description="Basic and acidic residues" evidence="7">
    <location>
        <begin position="759"/>
        <end position="770"/>
    </location>
</feature>
<dbReference type="InterPro" id="IPR023408">
    <property type="entry name" value="MscS_beta-dom_sf"/>
</dbReference>
<dbReference type="Proteomes" id="UP000190135">
    <property type="component" value="Unassembled WGS sequence"/>
</dbReference>
<evidence type="ECO:0000259" key="10">
    <source>
        <dbReference type="Pfam" id="PF00924"/>
    </source>
</evidence>
<keyword evidence="5 8" id="KW-1133">Transmembrane helix</keyword>
<reference evidence="14 15" key="1">
    <citation type="submission" date="2017-02" db="EMBL/GenBank/DDBJ databases">
        <authorList>
            <person name="Peterson S.W."/>
        </authorList>
    </citation>
    <scope>NUCLEOTIDE SEQUENCE [LARGE SCALE GENOMIC DNA]</scope>
    <source>
        <strain evidence="14 15">USBA 369</strain>
    </source>
</reference>
<feature type="transmembrane region" description="Helical" evidence="8">
    <location>
        <begin position="228"/>
        <end position="247"/>
    </location>
</feature>
<dbReference type="InterPro" id="IPR049142">
    <property type="entry name" value="MS_channel_1st"/>
</dbReference>
<feature type="transmembrane region" description="Helical" evidence="8">
    <location>
        <begin position="147"/>
        <end position="168"/>
    </location>
</feature>
<comment type="similarity">
    <text evidence="2">Belongs to the MscS (TC 1.A.23) family.</text>
</comment>
<dbReference type="Gene3D" id="2.30.30.60">
    <property type="match status" value="1"/>
</dbReference>
<dbReference type="AlphaFoldDB" id="A0A1T4TBB8"/>
<sequence>MTMTMTFLTKIRLWLVFSILSAMAAFPAVAQTPGLPSLAATTAPAEASDADNASVQDLIKILENDEARAHLIESLKNSAGDQAGENAAPANMPAEIIQGLPGEVAAYSRGVVALALSVGKNLWDTAGHSLDLMAGVGSLDLPRISSAILPVAVVMIVVFAVLALTRFLKAPLLGRLARRASRSGPFQKLMVLAIAALVDAVAILAAWAVGHVAATIFNGGAPSLNQALFLNAFLLIEGIKLVLNLFVQPNTPGLRLTPFSDRQAKYWYFWISRLISVIGYTFLFLAPIVESNSSYAAARAVRVIVALLSLVTSLILILQNRVWVRDRLARAYDQGDHSVSAQFNWLLGRVWWLIAIVYAVTVFSAWLTSPTRGLEFIVAASLKTIAAMTIGGLVTTLLSWLIAHGIPVPVSAKERLPLLERRINAFIPTLLTVIRVLVVIVVLSVILEAWRLLNFSGWVATTTGQRFIGGLFGAGLVILIGFVVYLVISSWVEYRLNPNFGKVPTARERTLLALFRNGFTITLVVIIAMLVLSQVGIDIGPLLAGAGVVGLAVGFGSQKLVQDIITGAFIQLENAMNEGDVVSVGGVSGVVERLTIRSVALRSLDGTYYLIPFSSVDQVANMTKGFSQFVADLGVAYRENVEDVKIVMRDAFNELQTGEHGPEILGDFEMFGVEKLGDSAVVVRGRIKTLPGKQWGIGRAFNEIVKRLCDERDIEIPFPHMTIWFGENKDGSAPPVRLSRPGADLRAVTQAEPVGDQSDPSRHGSVDREGLPIPPDEDGVGDERG</sequence>
<evidence type="ECO:0000313" key="14">
    <source>
        <dbReference type="EMBL" id="SKA37631.1"/>
    </source>
</evidence>
<dbReference type="SUPFAM" id="SSF82689">
    <property type="entry name" value="Mechanosensitive channel protein MscS (YggB), C-terminal domain"/>
    <property type="match status" value="1"/>
</dbReference>
<dbReference type="STRING" id="1365950.SAMN05428963_1234"/>
<evidence type="ECO:0000259" key="13">
    <source>
        <dbReference type="Pfam" id="PF25392"/>
    </source>
</evidence>
<dbReference type="Pfam" id="PF21082">
    <property type="entry name" value="MS_channel_3rd"/>
    <property type="match status" value="1"/>
</dbReference>
<gene>
    <name evidence="14" type="ORF">SAMN05428963_1234</name>
</gene>
<evidence type="ECO:0000259" key="11">
    <source>
        <dbReference type="Pfam" id="PF21082"/>
    </source>
</evidence>
<feature type="transmembrane region" description="Helical" evidence="8">
    <location>
        <begin position="267"/>
        <end position="288"/>
    </location>
</feature>
<feature type="domain" description="Mechanosensitive ion channel MscS C-terminal" evidence="11">
    <location>
        <begin position="631"/>
        <end position="716"/>
    </location>
</feature>
<evidence type="ECO:0000313" key="15">
    <source>
        <dbReference type="Proteomes" id="UP000190135"/>
    </source>
</evidence>
<comment type="subcellular location">
    <subcellularLocation>
        <location evidence="1">Cell membrane</location>
        <topology evidence="1">Multi-pass membrane protein</topology>
    </subcellularLocation>
</comment>
<evidence type="ECO:0000256" key="7">
    <source>
        <dbReference type="SAM" id="MobiDB-lite"/>
    </source>
</evidence>
<dbReference type="Pfam" id="PF00924">
    <property type="entry name" value="MS_channel_2nd"/>
    <property type="match status" value="1"/>
</dbReference>
<dbReference type="GO" id="GO:0005886">
    <property type="term" value="C:plasma membrane"/>
    <property type="evidence" value="ECO:0007669"/>
    <property type="project" value="UniProtKB-SubCell"/>
</dbReference>
<dbReference type="InterPro" id="IPR045276">
    <property type="entry name" value="YbiO_bact"/>
</dbReference>
<organism evidence="14 15">
    <name type="scientific">Consotaella salsifontis</name>
    <dbReference type="NCBI Taxonomy" id="1365950"/>
    <lineage>
        <taxon>Bacteria</taxon>
        <taxon>Pseudomonadati</taxon>
        <taxon>Pseudomonadota</taxon>
        <taxon>Alphaproteobacteria</taxon>
        <taxon>Hyphomicrobiales</taxon>
        <taxon>Aurantimonadaceae</taxon>
        <taxon>Consotaella</taxon>
    </lineage>
</organism>